<dbReference type="PANTHER" id="PTHR22826:SF115">
    <property type="entry name" value="GUANINE NUCLEOTIDE EXCHANGE FACTOR DBS"/>
    <property type="match status" value="1"/>
</dbReference>
<dbReference type="PROSITE" id="PS50002">
    <property type="entry name" value="SH3"/>
    <property type="match status" value="1"/>
</dbReference>
<feature type="region of interest" description="Disordered" evidence="5">
    <location>
        <begin position="391"/>
        <end position="421"/>
    </location>
</feature>
<feature type="domain" description="SH3" evidence="6">
    <location>
        <begin position="323"/>
        <end position="384"/>
    </location>
</feature>
<dbReference type="SUPFAM" id="SSF50729">
    <property type="entry name" value="PH domain-like"/>
    <property type="match status" value="1"/>
</dbReference>
<dbReference type="InterPro" id="IPR051336">
    <property type="entry name" value="RhoGEF_Guanine_NuclExch_SF"/>
</dbReference>
<sequence>MFCFWALQGYASEMDNPAMSHLIPAPLQNKKEILFGNMPEIYHFHKRFFCFTLFFSQGNMSELGKLLMQGSFSVWTEHKKGHAKVKDLARFKPMQRHLFLHEKALLFCKRREENGEGYEKAPSYSFKHSLSMSAVGITENAKGDNKKFEIWCNSREEVYIVQAPSADVKTTWVNEIRKVLTTQLQACRASHIARLFTHSPFKSGQKSFKRGEEKKADPSNPDVNSSSPKPTGKDEAVTSPTSDRASVAKKRFTLQGFSNLKAQKGSPTSPDHKTKRQSDPTPFGFKGWNKTSLSLDASEEHDGYSSAEDPLNSDPEDDNGKKLCTGKYTVIADYEKGGAQDISVKSGDMVQLVKEGDDGQWFVRNLSTSKEGWIAAANLITLIGKSTSCQSLTSSEGSGSGNLSTSSSCSETYTNFSDVKP</sequence>
<reference evidence="8" key="1">
    <citation type="submission" date="2021-04" db="EMBL/GenBank/DDBJ databases">
        <authorList>
            <consortium name="Wellcome Sanger Institute Data Sharing"/>
        </authorList>
    </citation>
    <scope>NUCLEOTIDE SEQUENCE [LARGE SCALE GENOMIC DNA]</scope>
</reference>
<dbReference type="GO" id="GO:0005085">
    <property type="term" value="F:guanyl-nucleotide exchange factor activity"/>
    <property type="evidence" value="ECO:0007669"/>
    <property type="project" value="UniProtKB-KW"/>
</dbReference>
<evidence type="ECO:0000256" key="4">
    <source>
        <dbReference type="PROSITE-ProRule" id="PRU00192"/>
    </source>
</evidence>
<keyword evidence="1 4" id="KW-0728">SH3 domain</keyword>
<evidence type="ECO:0000313" key="8">
    <source>
        <dbReference type="Ensembl" id="ENSATEP00000068864.2"/>
    </source>
</evidence>
<reference evidence="8" key="3">
    <citation type="submission" date="2025-09" db="UniProtKB">
        <authorList>
            <consortium name="Ensembl"/>
        </authorList>
    </citation>
    <scope>IDENTIFICATION</scope>
</reference>
<evidence type="ECO:0000259" key="6">
    <source>
        <dbReference type="PROSITE" id="PS50002"/>
    </source>
</evidence>
<feature type="compositionally biased region" description="Polar residues" evidence="5">
    <location>
        <begin position="255"/>
        <end position="269"/>
    </location>
</feature>
<feature type="compositionally biased region" description="Low complexity" evidence="5">
    <location>
        <begin position="391"/>
        <end position="415"/>
    </location>
</feature>
<evidence type="ECO:0000313" key="9">
    <source>
        <dbReference type="Proteomes" id="UP000265040"/>
    </source>
</evidence>
<dbReference type="InterPro" id="IPR055251">
    <property type="entry name" value="SOS1_NGEF_PH"/>
</dbReference>
<evidence type="ECO:0000259" key="7">
    <source>
        <dbReference type="PROSITE" id="PS50003"/>
    </source>
</evidence>
<dbReference type="InterPro" id="IPR011993">
    <property type="entry name" value="PH-like_dom_sf"/>
</dbReference>
<dbReference type="GO" id="GO:0005737">
    <property type="term" value="C:cytoplasm"/>
    <property type="evidence" value="ECO:0007669"/>
    <property type="project" value="TreeGrafter"/>
</dbReference>
<dbReference type="PANTHER" id="PTHR22826">
    <property type="entry name" value="RHO GUANINE EXCHANGE FACTOR-RELATED"/>
    <property type="match status" value="1"/>
</dbReference>
<keyword evidence="9" id="KW-1185">Reference proteome</keyword>
<dbReference type="Gene3D" id="2.30.29.30">
    <property type="entry name" value="Pleckstrin-homology domain (PH domain)/Phosphotyrosine-binding domain (PTB)"/>
    <property type="match status" value="1"/>
</dbReference>
<dbReference type="InterPro" id="IPR001452">
    <property type="entry name" value="SH3_domain"/>
</dbReference>
<dbReference type="Proteomes" id="UP000265040">
    <property type="component" value="Chromosome 21"/>
</dbReference>
<dbReference type="PROSITE" id="PS50003">
    <property type="entry name" value="PH_DOMAIN"/>
    <property type="match status" value="1"/>
</dbReference>
<dbReference type="InterPro" id="IPR035532">
    <property type="entry name" value="DBS_SH3"/>
</dbReference>
<dbReference type="GeneTree" id="ENSGT00940000157874"/>
<proteinExistence type="predicted"/>
<dbReference type="SUPFAM" id="SSF50044">
    <property type="entry name" value="SH3-domain"/>
    <property type="match status" value="1"/>
</dbReference>
<dbReference type="FunFam" id="2.30.29.30:FF:000078">
    <property type="entry name" value="Guanine nucleotide exchange factor DBS"/>
    <property type="match status" value="1"/>
</dbReference>
<name>A0A7N6BVX4_ANATE</name>
<protein>
    <submittedName>
        <fullName evidence="8">MCF.2 cell line derived transforming sequence like</fullName>
    </submittedName>
</protein>
<dbReference type="InterPro" id="IPR001849">
    <property type="entry name" value="PH_domain"/>
</dbReference>
<evidence type="ECO:0000256" key="2">
    <source>
        <dbReference type="ARBA" id="ARBA00022553"/>
    </source>
</evidence>
<organism evidence="8 9">
    <name type="scientific">Anabas testudineus</name>
    <name type="common">Climbing perch</name>
    <name type="synonym">Anthias testudineus</name>
    <dbReference type="NCBI Taxonomy" id="64144"/>
    <lineage>
        <taxon>Eukaryota</taxon>
        <taxon>Metazoa</taxon>
        <taxon>Chordata</taxon>
        <taxon>Craniata</taxon>
        <taxon>Vertebrata</taxon>
        <taxon>Euteleostomi</taxon>
        <taxon>Actinopterygii</taxon>
        <taxon>Neopterygii</taxon>
        <taxon>Teleostei</taxon>
        <taxon>Neoteleostei</taxon>
        <taxon>Acanthomorphata</taxon>
        <taxon>Anabantaria</taxon>
        <taxon>Anabantiformes</taxon>
        <taxon>Anabantoidei</taxon>
        <taxon>Anabantidae</taxon>
        <taxon>Anabas</taxon>
    </lineage>
</organism>
<dbReference type="GO" id="GO:0035025">
    <property type="term" value="P:positive regulation of Rho protein signal transduction"/>
    <property type="evidence" value="ECO:0007669"/>
    <property type="project" value="TreeGrafter"/>
</dbReference>
<dbReference type="Pfam" id="PF00018">
    <property type="entry name" value="SH3_1"/>
    <property type="match status" value="1"/>
</dbReference>
<dbReference type="AlphaFoldDB" id="A0A7N6BVX4"/>
<dbReference type="InterPro" id="IPR036028">
    <property type="entry name" value="SH3-like_dom_sf"/>
</dbReference>
<feature type="region of interest" description="Disordered" evidence="5">
    <location>
        <begin position="203"/>
        <end position="320"/>
    </location>
</feature>
<evidence type="ECO:0000256" key="1">
    <source>
        <dbReference type="ARBA" id="ARBA00022443"/>
    </source>
</evidence>
<feature type="compositionally biased region" description="Low complexity" evidence="5">
    <location>
        <begin position="218"/>
        <end position="230"/>
    </location>
</feature>
<dbReference type="CDD" id="cd11857">
    <property type="entry name" value="SH3_DBS"/>
    <property type="match status" value="1"/>
</dbReference>
<accession>A0A7N6BVX4</accession>
<dbReference type="SMART" id="SM00326">
    <property type="entry name" value="SH3"/>
    <property type="match status" value="1"/>
</dbReference>
<reference evidence="8" key="2">
    <citation type="submission" date="2025-08" db="UniProtKB">
        <authorList>
            <consortium name="Ensembl"/>
        </authorList>
    </citation>
    <scope>IDENTIFICATION</scope>
</reference>
<dbReference type="SMART" id="SM00233">
    <property type="entry name" value="PH"/>
    <property type="match status" value="1"/>
</dbReference>
<dbReference type="InterPro" id="IPR035899">
    <property type="entry name" value="DBL_dom_sf"/>
</dbReference>
<evidence type="ECO:0000256" key="5">
    <source>
        <dbReference type="SAM" id="MobiDB-lite"/>
    </source>
</evidence>
<dbReference type="InParanoid" id="A0A7N6BVX4"/>
<dbReference type="Pfam" id="PF22697">
    <property type="entry name" value="SOS1_NGEF_PH"/>
    <property type="match status" value="1"/>
</dbReference>
<evidence type="ECO:0000256" key="3">
    <source>
        <dbReference type="ARBA" id="ARBA00022658"/>
    </source>
</evidence>
<dbReference type="Ensembl" id="ENSATET00000056399.2">
    <property type="protein sequence ID" value="ENSATEP00000068864.2"/>
    <property type="gene ID" value="ENSATEG00000008594.3"/>
</dbReference>
<keyword evidence="2" id="KW-0597">Phosphoprotein</keyword>
<dbReference type="Gene3D" id="2.30.30.40">
    <property type="entry name" value="SH3 Domains"/>
    <property type="match status" value="1"/>
</dbReference>
<feature type="domain" description="PH" evidence="7">
    <location>
        <begin position="59"/>
        <end position="181"/>
    </location>
</feature>
<keyword evidence="3" id="KW-0344">Guanine-nucleotide releasing factor</keyword>
<dbReference type="SUPFAM" id="SSF48065">
    <property type="entry name" value="DBL homology domain (DH-domain)"/>
    <property type="match status" value="1"/>
</dbReference>